<keyword evidence="1" id="KW-0472">Membrane</keyword>
<reference evidence="2 3" key="1">
    <citation type="submission" date="2017-09" db="EMBL/GenBank/DDBJ databases">
        <title>Comparative genomics of rhizobia isolated from Phaseolus vulgaris in China.</title>
        <authorList>
            <person name="Tong W."/>
        </authorList>
    </citation>
    <scope>NUCLEOTIDE SEQUENCE [LARGE SCALE GENOMIC DNA]</scope>
    <source>
        <strain evidence="2 3">PCH1</strain>
    </source>
</reference>
<dbReference type="EMBL" id="NWTC01000015">
    <property type="protein sequence ID" value="PDT46217.1"/>
    <property type="molecule type" value="Genomic_DNA"/>
</dbReference>
<feature type="transmembrane region" description="Helical" evidence="1">
    <location>
        <begin position="192"/>
        <end position="212"/>
    </location>
</feature>
<dbReference type="RefSeq" id="WP_037430107.1">
    <property type="nucleotide sequence ID" value="NZ_NWTC01000015.1"/>
</dbReference>
<organism evidence="2 3">
    <name type="scientific">Rhizobium fredii</name>
    <name type="common">Sinorhizobium fredii</name>
    <dbReference type="NCBI Taxonomy" id="380"/>
    <lineage>
        <taxon>Bacteria</taxon>
        <taxon>Pseudomonadati</taxon>
        <taxon>Pseudomonadota</taxon>
        <taxon>Alphaproteobacteria</taxon>
        <taxon>Hyphomicrobiales</taxon>
        <taxon>Rhizobiaceae</taxon>
        <taxon>Sinorhizobium/Ensifer group</taxon>
        <taxon>Sinorhizobium</taxon>
    </lineage>
</organism>
<dbReference type="InterPro" id="IPR009781">
    <property type="entry name" value="DUF1345"/>
</dbReference>
<feature type="transmembrane region" description="Helical" evidence="1">
    <location>
        <begin position="12"/>
        <end position="30"/>
    </location>
</feature>
<evidence type="ECO:0000313" key="2">
    <source>
        <dbReference type="EMBL" id="PDT46217.1"/>
    </source>
</evidence>
<dbReference type="Proteomes" id="UP000220353">
    <property type="component" value="Unassembled WGS sequence"/>
</dbReference>
<evidence type="ECO:0000313" key="3">
    <source>
        <dbReference type="Proteomes" id="UP000220353"/>
    </source>
</evidence>
<keyword evidence="1" id="KW-0812">Transmembrane</keyword>
<feature type="transmembrane region" description="Helical" evidence="1">
    <location>
        <begin position="37"/>
        <end position="55"/>
    </location>
</feature>
<proteinExistence type="predicted"/>
<feature type="transmembrane region" description="Helical" evidence="1">
    <location>
        <begin position="162"/>
        <end position="180"/>
    </location>
</feature>
<gene>
    <name evidence="2" type="ORF">CO661_19930</name>
</gene>
<protein>
    <submittedName>
        <fullName evidence="2">DUF1345 domain-containing protein</fullName>
    </submittedName>
</protein>
<keyword evidence="1" id="KW-1133">Transmembrane helix</keyword>
<sequence length="226" mass="24183">MTSKTRLRHWPFYLALAGALVSAPLGHVLFRDEAIEIAAIVFFCIYLTITAFRLPKLTGSYLEANARDTGEPEPIIFLVTFLAAAVSLVALFVALNRAGDGSVVELILAFASVTLGWATVHTMAALHYAHLYWLANRRADGSDPASRGLAFPETEAPGGYDFLYFAFVIGMTAQTSDVAITTTAMRRVNLMHAVVSFFFNTVLVAAAVNAAVQLAGGAPSLPGSIQ</sequence>
<dbReference type="AlphaFoldDB" id="A0A2A6LV63"/>
<feature type="transmembrane region" description="Helical" evidence="1">
    <location>
        <begin position="75"/>
        <end position="95"/>
    </location>
</feature>
<evidence type="ECO:0000256" key="1">
    <source>
        <dbReference type="SAM" id="Phobius"/>
    </source>
</evidence>
<feature type="transmembrane region" description="Helical" evidence="1">
    <location>
        <begin position="107"/>
        <end position="129"/>
    </location>
</feature>
<accession>A0A2A6LV63</accession>
<name>A0A2A6LV63_RHIFR</name>
<dbReference type="Pfam" id="PF07077">
    <property type="entry name" value="DUF1345"/>
    <property type="match status" value="1"/>
</dbReference>
<comment type="caution">
    <text evidence="2">The sequence shown here is derived from an EMBL/GenBank/DDBJ whole genome shotgun (WGS) entry which is preliminary data.</text>
</comment>